<keyword evidence="2" id="KW-1185">Reference proteome</keyword>
<reference evidence="1 2" key="1">
    <citation type="submission" date="2018-10" db="EMBL/GenBank/DDBJ databases">
        <title>Isolation from soil.</title>
        <authorList>
            <person name="Hu J."/>
        </authorList>
    </citation>
    <scope>NUCLEOTIDE SEQUENCE [LARGE SCALE GENOMIC DNA]</scope>
    <source>
        <strain evidence="1 2">NEAU-Ht49</strain>
    </source>
</reference>
<evidence type="ECO:0000313" key="1">
    <source>
        <dbReference type="EMBL" id="RMI39868.1"/>
    </source>
</evidence>
<gene>
    <name evidence="1" type="ORF">EBO15_28280</name>
</gene>
<dbReference type="AlphaFoldDB" id="A0A3M2LY12"/>
<accession>A0A3M2LY12</accession>
<name>A0A3M2LY12_9ACTN</name>
<comment type="caution">
    <text evidence="1">The sequence shown here is derived from an EMBL/GenBank/DDBJ whole genome shotgun (WGS) entry which is preliminary data.</text>
</comment>
<dbReference type="RefSeq" id="WP_122197499.1">
    <property type="nucleotide sequence ID" value="NZ_JBHSKC010000034.1"/>
</dbReference>
<dbReference type="Proteomes" id="UP000282674">
    <property type="component" value="Unassembled WGS sequence"/>
</dbReference>
<sequence length="78" mass="8270">MRDYILRTTVPILVGVIVGQATRIGLDLPSGAVTEIVTPGIALGYATGARLVERVRPRLGRILLSLGLAASSPVYVRE</sequence>
<evidence type="ECO:0000313" key="2">
    <source>
        <dbReference type="Proteomes" id="UP000282674"/>
    </source>
</evidence>
<dbReference type="EMBL" id="RFFG01000061">
    <property type="protein sequence ID" value="RMI39868.1"/>
    <property type="molecule type" value="Genomic_DNA"/>
</dbReference>
<proteinExistence type="predicted"/>
<dbReference type="OrthoDB" id="3482422at2"/>
<protein>
    <submittedName>
        <fullName evidence="1">Uncharacterized protein</fullName>
    </submittedName>
</protein>
<organism evidence="1 2">
    <name type="scientific">Actinomadura harenae</name>
    <dbReference type="NCBI Taxonomy" id="2483351"/>
    <lineage>
        <taxon>Bacteria</taxon>
        <taxon>Bacillati</taxon>
        <taxon>Actinomycetota</taxon>
        <taxon>Actinomycetes</taxon>
        <taxon>Streptosporangiales</taxon>
        <taxon>Thermomonosporaceae</taxon>
        <taxon>Actinomadura</taxon>
    </lineage>
</organism>